<feature type="chain" id="PRO_5042236723" evidence="1">
    <location>
        <begin position="19"/>
        <end position="255"/>
    </location>
</feature>
<gene>
    <name evidence="2" type="ORF">OD355_12515</name>
</gene>
<feature type="signal peptide" evidence="1">
    <location>
        <begin position="1"/>
        <end position="18"/>
    </location>
</feature>
<evidence type="ECO:0000313" key="3">
    <source>
        <dbReference type="Proteomes" id="UP001209317"/>
    </source>
</evidence>
<comment type="caution">
    <text evidence="2">The sequence shown here is derived from an EMBL/GenBank/DDBJ whole genome shotgun (WGS) entry which is preliminary data.</text>
</comment>
<sequence>MRYLTTLITLCFSASLFAQNGAFLREGSVTYEKKINVYALLDKSMNDNEWAKQFAEAYKKNNPQFKTINYTLNFNESRSLYQLENPNEFANSQMFNPALTLGNENIIHTDLSTGKSVTKRKFFEENFIVEDSTRKFIWKITDEYRDIAGFQCRRANGLMFDSVYVVAFFTNQIIPSVGPESFNGLPGTILGVALPHENVTWFATKVFAKKIPDEQLNFSVKGKRSTTADMQKAINKVMEGAPEALRKDMMRRFML</sequence>
<evidence type="ECO:0000256" key="1">
    <source>
        <dbReference type="SAM" id="SignalP"/>
    </source>
</evidence>
<reference evidence="2" key="1">
    <citation type="submission" date="2022-10" db="EMBL/GenBank/DDBJ databases">
        <authorList>
            <person name="Kim H.S."/>
            <person name="Kim J.-S."/>
            <person name="Suh M.K."/>
            <person name="Eom M.K."/>
            <person name="Lee J.-S."/>
        </authorList>
    </citation>
    <scope>NUCLEOTIDE SEQUENCE</scope>
    <source>
        <strain evidence="2">LIP-5</strain>
    </source>
</reference>
<name>A0AAE3IT48_9BACT</name>
<proteinExistence type="predicted"/>
<dbReference type="RefSeq" id="WP_263038830.1">
    <property type="nucleotide sequence ID" value="NZ_JAOTPL010000024.1"/>
</dbReference>
<accession>A0AAE3IT48</accession>
<dbReference type="NCBIfam" id="TIGR01200">
    <property type="entry name" value="GLPGLI"/>
    <property type="match status" value="1"/>
</dbReference>
<evidence type="ECO:0000313" key="2">
    <source>
        <dbReference type="EMBL" id="MCU7695342.1"/>
    </source>
</evidence>
<keyword evidence="3" id="KW-1185">Reference proteome</keyword>
<dbReference type="Proteomes" id="UP001209317">
    <property type="component" value="Unassembled WGS sequence"/>
</dbReference>
<organism evidence="2 3">
    <name type="scientific">Haoranjiania flava</name>
    <dbReference type="NCBI Taxonomy" id="1856322"/>
    <lineage>
        <taxon>Bacteria</taxon>
        <taxon>Pseudomonadati</taxon>
        <taxon>Bacteroidota</taxon>
        <taxon>Chitinophagia</taxon>
        <taxon>Chitinophagales</taxon>
        <taxon>Chitinophagaceae</taxon>
        <taxon>Haoranjiania</taxon>
    </lineage>
</organism>
<dbReference type="AlphaFoldDB" id="A0AAE3IT48"/>
<protein>
    <submittedName>
        <fullName evidence="2">GLPGLI family protein</fullName>
    </submittedName>
</protein>
<dbReference type="InterPro" id="IPR005901">
    <property type="entry name" value="GLPGLI"/>
</dbReference>
<keyword evidence="1" id="KW-0732">Signal</keyword>
<dbReference type="EMBL" id="JAOTPL010000024">
    <property type="protein sequence ID" value="MCU7695342.1"/>
    <property type="molecule type" value="Genomic_DNA"/>
</dbReference>